<dbReference type="InterPro" id="IPR045338">
    <property type="entry name" value="DUF6535"/>
</dbReference>
<keyword evidence="1" id="KW-0812">Transmembrane</keyword>
<keyword evidence="4" id="KW-1185">Reference proteome</keyword>
<dbReference type="OrthoDB" id="3219854at2759"/>
<feature type="transmembrane region" description="Helical" evidence="1">
    <location>
        <begin position="214"/>
        <end position="239"/>
    </location>
</feature>
<proteinExistence type="predicted"/>
<accession>A0A9P3LCD2</accession>
<dbReference type="Proteomes" id="UP000703269">
    <property type="component" value="Unassembled WGS sequence"/>
</dbReference>
<feature type="transmembrane region" description="Helical" evidence="1">
    <location>
        <begin position="180"/>
        <end position="208"/>
    </location>
</feature>
<keyword evidence="1" id="KW-1133">Transmembrane helix</keyword>
<comment type="caution">
    <text evidence="3">The sequence shown here is derived from an EMBL/GenBank/DDBJ whole genome shotgun (WGS) entry which is preliminary data.</text>
</comment>
<feature type="transmembrane region" description="Helical" evidence="1">
    <location>
        <begin position="51"/>
        <end position="71"/>
    </location>
</feature>
<evidence type="ECO:0000256" key="1">
    <source>
        <dbReference type="SAM" id="Phobius"/>
    </source>
</evidence>
<evidence type="ECO:0000259" key="2">
    <source>
        <dbReference type="Pfam" id="PF20153"/>
    </source>
</evidence>
<gene>
    <name evidence="3" type="ORF">PsYK624_055550</name>
</gene>
<dbReference type="Pfam" id="PF20153">
    <property type="entry name" value="DUF6535"/>
    <property type="match status" value="1"/>
</dbReference>
<name>A0A9P3LCD2_9APHY</name>
<protein>
    <recommendedName>
        <fullName evidence="2">DUF6535 domain-containing protein</fullName>
    </recommendedName>
</protein>
<sequence>MVLPTGSKNAANGALLDSSRHALLEGWAGIEDHLMRYDKGKVNGYSEDIDALLVFAGLFSAILSAFVVQTYQLLQPDASSATNQLLAYGFSSQRAAAPIPAAINATMNSILDSPPFVPSVSARWINSLFFISLVLSIAAALFGILSKQWIREYILWNSPLAAPRENVLVRQMRIEAWEAWNVTATISAVPALLEVAMILFLVGMVILLWTLDDVVAICVTAVVSLFLLVVSAFTILPVLFHRCPYRSPTAWACFSSFAFLNAQLYNLLHLLRLFSWPLAFRFKRLCEAALERSIARQSRMPSYSTSRRISPWRAFFTSAPHVCLVRLGKAVKDWKSPATHSKFRVGIAAWSSGLTDWRHLDLESWKTPQVQSGGRWKKLHVLRADAEQALSDECWELSEAGQCLEKSPVGVSPKMVQVNALLEDISHTTHLLQALSWVQRSSQDAHVSGLIDQCVEAIHAPEAASKSSTPFSVHMVTTWCVLHALKNNQLDQPQCALLPRLSTTGQSSVVTSLRASTGVHCVDDILSPRQNKHRTLSVDKEIKGSHIITIFARMVAADLKRISRTTPISEHPTQERRILELFNVLQALTESTVNQREEPWFIRALNEVFCVFAENSRLMPRLPAIFPVACQQLRITVRDNSRLGTSNYY</sequence>
<evidence type="ECO:0000313" key="3">
    <source>
        <dbReference type="EMBL" id="GJE89454.1"/>
    </source>
</evidence>
<dbReference type="EMBL" id="BPQB01000013">
    <property type="protein sequence ID" value="GJE89454.1"/>
    <property type="molecule type" value="Genomic_DNA"/>
</dbReference>
<feature type="domain" description="DUF6535" evidence="2">
    <location>
        <begin position="27"/>
        <end position="210"/>
    </location>
</feature>
<keyword evidence="1" id="KW-0472">Membrane</keyword>
<evidence type="ECO:0000313" key="4">
    <source>
        <dbReference type="Proteomes" id="UP000703269"/>
    </source>
</evidence>
<organism evidence="3 4">
    <name type="scientific">Phanerochaete sordida</name>
    <dbReference type="NCBI Taxonomy" id="48140"/>
    <lineage>
        <taxon>Eukaryota</taxon>
        <taxon>Fungi</taxon>
        <taxon>Dikarya</taxon>
        <taxon>Basidiomycota</taxon>
        <taxon>Agaricomycotina</taxon>
        <taxon>Agaricomycetes</taxon>
        <taxon>Polyporales</taxon>
        <taxon>Phanerochaetaceae</taxon>
        <taxon>Phanerochaete</taxon>
    </lineage>
</organism>
<reference evidence="3 4" key="1">
    <citation type="submission" date="2021-08" db="EMBL/GenBank/DDBJ databases">
        <title>Draft Genome Sequence of Phanerochaete sordida strain YK-624.</title>
        <authorList>
            <person name="Mori T."/>
            <person name="Dohra H."/>
            <person name="Suzuki T."/>
            <person name="Kawagishi H."/>
            <person name="Hirai H."/>
        </authorList>
    </citation>
    <scope>NUCLEOTIDE SEQUENCE [LARGE SCALE GENOMIC DNA]</scope>
    <source>
        <strain evidence="3 4">YK-624</strain>
    </source>
</reference>
<feature type="transmembrane region" description="Helical" evidence="1">
    <location>
        <begin position="124"/>
        <end position="145"/>
    </location>
</feature>
<feature type="transmembrane region" description="Helical" evidence="1">
    <location>
        <begin position="251"/>
        <end position="274"/>
    </location>
</feature>
<dbReference type="AlphaFoldDB" id="A0A9P3LCD2"/>